<accession>A0A369LKT8</accession>
<evidence type="ECO:0000256" key="4">
    <source>
        <dbReference type="ARBA" id="ARBA00022884"/>
    </source>
</evidence>
<sequence>MANIKSQKKRIITAEKARKRNQAVKSELKTAVRAVREAVAAGNGVEAYTKAQHACRLLDKAASKGIIHKNQASNRKSGVMALANTVVTAEDIAAAPKREKKVAAPKGGTKKAAAKAAKKEAYKAADAEKAKRREATLKAEKKAHDAKAKAEAEAAAAEAAEATEE</sequence>
<protein>
    <recommendedName>
        <fullName evidence="7 8">Small ribosomal subunit protein bS20</fullName>
    </recommendedName>
</protein>
<evidence type="ECO:0000256" key="7">
    <source>
        <dbReference type="ARBA" id="ARBA00035136"/>
    </source>
</evidence>
<feature type="region of interest" description="Disordered" evidence="9">
    <location>
        <begin position="122"/>
        <end position="165"/>
    </location>
</feature>
<evidence type="ECO:0000256" key="9">
    <source>
        <dbReference type="SAM" id="MobiDB-lite"/>
    </source>
</evidence>
<dbReference type="AlphaFoldDB" id="A0A369LKT8"/>
<dbReference type="RefSeq" id="WP_114614968.1">
    <property type="nucleotide sequence ID" value="NZ_CALIRK010000011.1"/>
</dbReference>
<comment type="caution">
    <text evidence="10">The sequence shown here is derived from an EMBL/GenBank/DDBJ whole genome shotgun (WGS) entry which is preliminary data.</text>
</comment>
<dbReference type="Pfam" id="PF01649">
    <property type="entry name" value="Ribosomal_S20p"/>
    <property type="match status" value="1"/>
</dbReference>
<evidence type="ECO:0000256" key="5">
    <source>
        <dbReference type="ARBA" id="ARBA00022980"/>
    </source>
</evidence>
<evidence type="ECO:0000256" key="1">
    <source>
        <dbReference type="ARBA" id="ARBA00003134"/>
    </source>
</evidence>
<dbReference type="OrthoDB" id="9807974at2"/>
<keyword evidence="3 8" id="KW-0699">rRNA-binding</keyword>
<keyword evidence="13" id="KW-1185">Reference proteome</keyword>
<dbReference type="GO" id="GO:0070181">
    <property type="term" value="F:small ribosomal subunit rRNA binding"/>
    <property type="evidence" value="ECO:0007669"/>
    <property type="project" value="TreeGrafter"/>
</dbReference>
<keyword evidence="5 8" id="KW-0689">Ribosomal protein</keyword>
<evidence type="ECO:0000313" key="11">
    <source>
        <dbReference type="EMBL" id="RNM35382.1"/>
    </source>
</evidence>
<comment type="function">
    <text evidence="1 8">Binds directly to 16S ribosomal RNA.</text>
</comment>
<dbReference type="PANTHER" id="PTHR33398">
    <property type="entry name" value="30S RIBOSOMAL PROTEIN S20"/>
    <property type="match status" value="1"/>
</dbReference>
<evidence type="ECO:0000313" key="13">
    <source>
        <dbReference type="Proteomes" id="UP000271472"/>
    </source>
</evidence>
<dbReference type="GO" id="GO:0003735">
    <property type="term" value="F:structural constituent of ribosome"/>
    <property type="evidence" value="ECO:0007669"/>
    <property type="project" value="InterPro"/>
</dbReference>
<reference evidence="13" key="2">
    <citation type="submission" date="2018-05" db="EMBL/GenBank/DDBJ databases">
        <title>Genome Sequencing of selected type strains of the family Eggerthellaceae.</title>
        <authorList>
            <person name="Danylec N."/>
            <person name="Stoll D.A."/>
            <person name="Doetsch A."/>
            <person name="Huch M."/>
        </authorList>
    </citation>
    <scope>NUCLEOTIDE SEQUENCE [LARGE SCALE GENOMIC DNA]</scope>
    <source>
        <strain evidence="13">DSM 22006</strain>
    </source>
</reference>
<dbReference type="GeneID" id="98661951"/>
<dbReference type="Gene3D" id="1.20.58.110">
    <property type="entry name" value="Ribosomal protein S20"/>
    <property type="match status" value="1"/>
</dbReference>
<keyword evidence="4 8" id="KW-0694">RNA-binding</keyword>
<dbReference type="InterPro" id="IPR002583">
    <property type="entry name" value="Ribosomal_bS20"/>
</dbReference>
<evidence type="ECO:0000256" key="2">
    <source>
        <dbReference type="ARBA" id="ARBA00007634"/>
    </source>
</evidence>
<dbReference type="HAMAP" id="MF_00500">
    <property type="entry name" value="Ribosomal_bS20"/>
    <property type="match status" value="1"/>
</dbReference>
<evidence type="ECO:0000313" key="12">
    <source>
        <dbReference type="Proteomes" id="UP000253975"/>
    </source>
</evidence>
<evidence type="ECO:0000256" key="8">
    <source>
        <dbReference type="HAMAP-Rule" id="MF_00500"/>
    </source>
</evidence>
<dbReference type="EMBL" id="PPTO01000003">
    <property type="protein sequence ID" value="RDB60231.1"/>
    <property type="molecule type" value="Genomic_DNA"/>
</dbReference>
<dbReference type="NCBIfam" id="TIGR00029">
    <property type="entry name" value="S20"/>
    <property type="match status" value="1"/>
</dbReference>
<comment type="similarity">
    <text evidence="2 8">Belongs to the bacterial ribosomal protein bS20 family.</text>
</comment>
<evidence type="ECO:0000256" key="3">
    <source>
        <dbReference type="ARBA" id="ARBA00022730"/>
    </source>
</evidence>
<feature type="compositionally biased region" description="Low complexity" evidence="9">
    <location>
        <begin position="153"/>
        <end position="165"/>
    </location>
</feature>
<gene>
    <name evidence="8" type="primary">rpsT</name>
    <name evidence="10" type="ORF">C1881_02490</name>
    <name evidence="11" type="ORF">DMP05_04270</name>
</gene>
<dbReference type="FunFam" id="1.20.58.110:FF:000001">
    <property type="entry name" value="30S ribosomal protein S20"/>
    <property type="match status" value="1"/>
</dbReference>
<dbReference type="EMBL" id="QIBZ01000006">
    <property type="protein sequence ID" value="RNM35382.1"/>
    <property type="molecule type" value="Genomic_DNA"/>
</dbReference>
<feature type="compositionally biased region" description="Basic and acidic residues" evidence="9">
    <location>
        <begin position="122"/>
        <end position="152"/>
    </location>
</feature>
<reference evidence="10 12" key="1">
    <citation type="journal article" date="2018" name="Elife">
        <title>Discovery and characterization of a prevalent human gut bacterial enzyme sufficient for the inactivation of a family of plant toxins.</title>
        <authorList>
            <person name="Koppel N."/>
            <person name="Bisanz J.E."/>
            <person name="Pandelia M.E."/>
            <person name="Turnbaugh P.J."/>
            <person name="Balskus E.P."/>
        </authorList>
    </citation>
    <scope>NUCLEOTIDE SEQUENCE [LARGE SCALE GENOMIC DNA]</scope>
    <source>
        <strain evidence="10 12">OB21 GAM31</strain>
    </source>
</reference>
<keyword evidence="6 8" id="KW-0687">Ribonucleoprotein</keyword>
<dbReference type="InterPro" id="IPR036510">
    <property type="entry name" value="Ribosomal_bS20_sf"/>
</dbReference>
<evidence type="ECO:0000313" key="10">
    <source>
        <dbReference type="EMBL" id="RDB60231.1"/>
    </source>
</evidence>
<dbReference type="GO" id="GO:0005829">
    <property type="term" value="C:cytosol"/>
    <property type="evidence" value="ECO:0007669"/>
    <property type="project" value="TreeGrafter"/>
</dbReference>
<organism evidence="10 12">
    <name type="scientific">Slackia isoflavoniconvertens</name>
    <dbReference type="NCBI Taxonomy" id="572010"/>
    <lineage>
        <taxon>Bacteria</taxon>
        <taxon>Bacillati</taxon>
        <taxon>Actinomycetota</taxon>
        <taxon>Coriobacteriia</taxon>
        <taxon>Eggerthellales</taxon>
        <taxon>Eggerthellaceae</taxon>
        <taxon>Slackia</taxon>
    </lineage>
</organism>
<dbReference type="Proteomes" id="UP000253975">
    <property type="component" value="Unassembled WGS sequence"/>
</dbReference>
<dbReference type="Proteomes" id="UP000271472">
    <property type="component" value="Unassembled WGS sequence"/>
</dbReference>
<dbReference type="GO" id="GO:0006412">
    <property type="term" value="P:translation"/>
    <property type="evidence" value="ECO:0007669"/>
    <property type="project" value="UniProtKB-UniRule"/>
</dbReference>
<dbReference type="SUPFAM" id="SSF46992">
    <property type="entry name" value="Ribosomal protein S20"/>
    <property type="match status" value="1"/>
</dbReference>
<dbReference type="GO" id="GO:0015935">
    <property type="term" value="C:small ribosomal subunit"/>
    <property type="evidence" value="ECO:0007669"/>
    <property type="project" value="TreeGrafter"/>
</dbReference>
<name>A0A369LKT8_9ACTN</name>
<dbReference type="PANTHER" id="PTHR33398:SF1">
    <property type="entry name" value="SMALL RIBOSOMAL SUBUNIT PROTEIN BS20C"/>
    <property type="match status" value="1"/>
</dbReference>
<reference evidence="11" key="3">
    <citation type="journal article" date="2019" name="Microbiol. Resour. Announc.">
        <title>Draft Genome Sequences of Type Strains of Gordonibacter faecihominis, Paraeggerthella hongkongensis, Parvibacter caecicola,Slackia equolifaciens, Slackia faecicanis, and Slackia isoflavoniconvertens.</title>
        <authorList>
            <person name="Danylec N."/>
            <person name="Stoll D.A."/>
            <person name="Dotsch A."/>
            <person name="Huch M."/>
        </authorList>
    </citation>
    <scope>NUCLEOTIDE SEQUENCE</scope>
    <source>
        <strain evidence="11">DSM 22006</strain>
    </source>
</reference>
<evidence type="ECO:0000256" key="6">
    <source>
        <dbReference type="ARBA" id="ARBA00023274"/>
    </source>
</evidence>
<proteinExistence type="inferred from homology"/>